<sequence>EYKMNIITSLRSALWKTGTIKLLQKEPLFRNDVQRSFSGIIKAFNIINIGCNLMRNEGLNLLSPQIPILSQACGFKVKGKPQRRCKDCYYVVRERRLFVICDTHPRHKQMAMKKPDKARWTIAHACQSKVRPW</sequence>
<dbReference type="NCBIfam" id="TIGR01022">
    <property type="entry name" value="rpmJ_bact"/>
    <property type="match status" value="1"/>
</dbReference>
<gene>
    <name evidence="8" type="ORF">L9F63_007226</name>
</gene>
<keyword evidence="5" id="KW-0496">Mitochondrion</keyword>
<comment type="similarity">
    <text evidence="2 7">Belongs to the bacterial ribosomal protein bL36 family.</text>
</comment>
<dbReference type="Pfam" id="PF00444">
    <property type="entry name" value="Ribosomal_L36"/>
    <property type="match status" value="1"/>
</dbReference>
<dbReference type="AlphaFoldDB" id="A0AAD7Z8A5"/>
<evidence type="ECO:0000256" key="5">
    <source>
        <dbReference type="ARBA" id="ARBA00023128"/>
    </source>
</evidence>
<keyword evidence="6 7" id="KW-0687">Ribonucleoprotein</keyword>
<name>A0AAD7Z8A5_DIPPU</name>
<protein>
    <recommendedName>
        <fullName evidence="7">Ribosomal protein</fullName>
    </recommendedName>
</protein>
<dbReference type="GO" id="GO:0005762">
    <property type="term" value="C:mitochondrial large ribosomal subunit"/>
    <property type="evidence" value="ECO:0007669"/>
    <property type="project" value="TreeGrafter"/>
</dbReference>
<dbReference type="InterPro" id="IPR052143">
    <property type="entry name" value="Mitoribosomal_bL36m"/>
</dbReference>
<evidence type="ECO:0000256" key="2">
    <source>
        <dbReference type="ARBA" id="ARBA00007645"/>
    </source>
</evidence>
<reference evidence="8" key="2">
    <citation type="submission" date="2023-05" db="EMBL/GenBank/DDBJ databases">
        <authorList>
            <person name="Fouks B."/>
        </authorList>
    </citation>
    <scope>NUCLEOTIDE SEQUENCE</scope>
    <source>
        <strain evidence="8">Stay&amp;Tobe</strain>
        <tissue evidence="8">Testes</tissue>
    </source>
</reference>
<dbReference type="PANTHER" id="PTHR46909:SF1">
    <property type="entry name" value="LARGE RIBOSOMAL SUBUNIT PROTEIN BL36M"/>
    <property type="match status" value="1"/>
</dbReference>
<dbReference type="EMBL" id="JASPKZ010009814">
    <property type="protein sequence ID" value="KAJ9575914.1"/>
    <property type="molecule type" value="Genomic_DNA"/>
</dbReference>
<dbReference type="PANTHER" id="PTHR46909">
    <property type="entry name" value="39S RIBOSOMAL PROTEIN L36, MITOCHONDRIAL"/>
    <property type="match status" value="1"/>
</dbReference>
<evidence type="ECO:0000256" key="1">
    <source>
        <dbReference type="ARBA" id="ARBA00004173"/>
    </source>
</evidence>
<evidence type="ECO:0000313" key="9">
    <source>
        <dbReference type="Proteomes" id="UP001233999"/>
    </source>
</evidence>
<dbReference type="GO" id="GO:0003735">
    <property type="term" value="F:structural constituent of ribosome"/>
    <property type="evidence" value="ECO:0007669"/>
    <property type="project" value="InterPro"/>
</dbReference>
<keyword evidence="4 7" id="KW-0689">Ribosomal protein</keyword>
<dbReference type="Proteomes" id="UP001233999">
    <property type="component" value="Unassembled WGS sequence"/>
</dbReference>
<dbReference type="SUPFAM" id="SSF57840">
    <property type="entry name" value="Ribosomal protein L36"/>
    <property type="match status" value="1"/>
</dbReference>
<reference evidence="8" key="1">
    <citation type="journal article" date="2023" name="IScience">
        <title>Live-bearing cockroach genome reveals convergent evolutionary mechanisms linked to viviparity in insects and beyond.</title>
        <authorList>
            <person name="Fouks B."/>
            <person name="Harrison M.C."/>
            <person name="Mikhailova A.A."/>
            <person name="Marchal E."/>
            <person name="English S."/>
            <person name="Carruthers M."/>
            <person name="Jennings E.C."/>
            <person name="Chiamaka E.L."/>
            <person name="Frigard R.A."/>
            <person name="Pippel M."/>
            <person name="Attardo G.M."/>
            <person name="Benoit J.B."/>
            <person name="Bornberg-Bauer E."/>
            <person name="Tobe S.S."/>
        </authorList>
    </citation>
    <scope>NUCLEOTIDE SEQUENCE</scope>
    <source>
        <strain evidence="8">Stay&amp;Tobe</strain>
    </source>
</reference>
<evidence type="ECO:0000256" key="4">
    <source>
        <dbReference type="ARBA" id="ARBA00022980"/>
    </source>
</evidence>
<evidence type="ECO:0000256" key="3">
    <source>
        <dbReference type="ARBA" id="ARBA00022946"/>
    </source>
</evidence>
<feature type="non-terminal residue" evidence="8">
    <location>
        <position position="1"/>
    </location>
</feature>
<comment type="subcellular location">
    <subcellularLocation>
        <location evidence="1">Mitochondrion</location>
    </subcellularLocation>
</comment>
<dbReference type="InterPro" id="IPR000473">
    <property type="entry name" value="Ribosomal_bL36"/>
</dbReference>
<comment type="caution">
    <text evidence="8">The sequence shown here is derived from an EMBL/GenBank/DDBJ whole genome shotgun (WGS) entry which is preliminary data.</text>
</comment>
<evidence type="ECO:0000256" key="7">
    <source>
        <dbReference type="RuleBase" id="RU000570"/>
    </source>
</evidence>
<keyword evidence="3" id="KW-0809">Transit peptide</keyword>
<evidence type="ECO:0000313" key="8">
    <source>
        <dbReference type="EMBL" id="KAJ9575914.1"/>
    </source>
</evidence>
<organism evidence="8 9">
    <name type="scientific">Diploptera punctata</name>
    <name type="common">Pacific beetle cockroach</name>
    <dbReference type="NCBI Taxonomy" id="6984"/>
    <lineage>
        <taxon>Eukaryota</taxon>
        <taxon>Metazoa</taxon>
        <taxon>Ecdysozoa</taxon>
        <taxon>Arthropoda</taxon>
        <taxon>Hexapoda</taxon>
        <taxon>Insecta</taxon>
        <taxon>Pterygota</taxon>
        <taxon>Neoptera</taxon>
        <taxon>Polyneoptera</taxon>
        <taxon>Dictyoptera</taxon>
        <taxon>Blattodea</taxon>
        <taxon>Blaberoidea</taxon>
        <taxon>Blaberidae</taxon>
        <taxon>Diplopterinae</taxon>
        <taxon>Diploptera</taxon>
    </lineage>
</organism>
<keyword evidence="9" id="KW-1185">Reference proteome</keyword>
<evidence type="ECO:0000256" key="6">
    <source>
        <dbReference type="ARBA" id="ARBA00023274"/>
    </source>
</evidence>
<dbReference type="GO" id="GO:0006412">
    <property type="term" value="P:translation"/>
    <property type="evidence" value="ECO:0007669"/>
    <property type="project" value="InterPro"/>
</dbReference>
<dbReference type="InterPro" id="IPR035977">
    <property type="entry name" value="Ribosomal_bL36_sp"/>
</dbReference>
<proteinExistence type="inferred from homology"/>
<accession>A0AAD7Z8A5</accession>